<evidence type="ECO:0000313" key="2">
    <source>
        <dbReference type="EMBL" id="KAG7287686.1"/>
    </source>
</evidence>
<dbReference type="Proteomes" id="UP001197093">
    <property type="component" value="Unassembled WGS sequence"/>
</dbReference>
<dbReference type="AlphaFoldDB" id="A0AAD4HY80"/>
<accession>A0AAD4HY80</accession>
<gene>
    <name evidence="2" type="ORF">NEMBOFW57_007199</name>
</gene>
<evidence type="ECO:0000256" key="1">
    <source>
        <dbReference type="SAM" id="MobiDB-lite"/>
    </source>
</evidence>
<name>A0AAD4HY80_9PEZI</name>
<feature type="region of interest" description="Disordered" evidence="1">
    <location>
        <begin position="109"/>
        <end position="142"/>
    </location>
</feature>
<proteinExistence type="predicted"/>
<protein>
    <recommendedName>
        <fullName evidence="4">F-box domain-containing protein</fullName>
    </recommendedName>
</protein>
<dbReference type="EMBL" id="JAHCVI010000003">
    <property type="protein sequence ID" value="KAG7287686.1"/>
    <property type="molecule type" value="Genomic_DNA"/>
</dbReference>
<comment type="caution">
    <text evidence="2">The sequence shown here is derived from an EMBL/GenBank/DDBJ whole genome shotgun (WGS) entry which is preliminary data.</text>
</comment>
<organism evidence="2 3">
    <name type="scientific">Staphylotrichum longicolle</name>
    <dbReference type="NCBI Taxonomy" id="669026"/>
    <lineage>
        <taxon>Eukaryota</taxon>
        <taxon>Fungi</taxon>
        <taxon>Dikarya</taxon>
        <taxon>Ascomycota</taxon>
        <taxon>Pezizomycotina</taxon>
        <taxon>Sordariomycetes</taxon>
        <taxon>Sordariomycetidae</taxon>
        <taxon>Sordariales</taxon>
        <taxon>Chaetomiaceae</taxon>
        <taxon>Staphylotrichum</taxon>
    </lineage>
</organism>
<evidence type="ECO:0008006" key="4">
    <source>
        <dbReference type="Google" id="ProtNLM"/>
    </source>
</evidence>
<sequence length="438" mass="49947">MPAKLETLPWLVLSRICEYLDDDDSDDDDHVTDERRSDLQALSLTSRQFSAITASKRFCQLRMTVTNADDDLMHSLERCADMLDRDGGRHRYVQRLKIAGPEAAEVRDEWQRRRSAPGHSDMPRFCRPRPGSAGRSPSKLKSTTGEPWLALAHFIGRLPALKDLVWGFRNMPQPVLAAIHAVGNCRLHMHRFWLDSLVVSRTSDHPQVIDIDPHEYILATSPALYSIVAEVRYYEDTGELNYGEEAIMGMVAGAAPNLQHVWRLSLTLWFTIDINEEAFEDGEFAGYAEDIPREDLSRSFANAAIEAGLARGVFDLLSPPGSSLQYLQLVTQHMTGRHPRGWYDNDHRFHLLLRWFARSWICERRKSGDGTPTVEIREHESHNTVKAGKEWQSLAEASKYFHGEEVFIQAFGDVWPQSTPRWWENWTSLPLCPDGVPA</sequence>
<evidence type="ECO:0000313" key="3">
    <source>
        <dbReference type="Proteomes" id="UP001197093"/>
    </source>
</evidence>
<reference evidence="2" key="1">
    <citation type="submission" date="2023-02" db="EMBL/GenBank/DDBJ databases">
        <authorList>
            <person name="Palmer J.M."/>
        </authorList>
    </citation>
    <scope>NUCLEOTIDE SEQUENCE</scope>
    <source>
        <strain evidence="2">FW57</strain>
    </source>
</reference>
<keyword evidence="3" id="KW-1185">Reference proteome</keyword>